<name>A0A1B7N447_9AGAM</name>
<protein>
    <submittedName>
        <fullName evidence="1">Uncharacterized protein</fullName>
    </submittedName>
</protein>
<evidence type="ECO:0000313" key="2">
    <source>
        <dbReference type="Proteomes" id="UP000092154"/>
    </source>
</evidence>
<reference evidence="1 2" key="1">
    <citation type="submission" date="2016-06" db="EMBL/GenBank/DDBJ databases">
        <title>Comparative genomics of the ectomycorrhizal sister species Rhizopogon vinicolor and Rhizopogon vesiculosus (Basidiomycota: Boletales) reveals a divergence of the mating type B locus.</title>
        <authorList>
            <consortium name="DOE Joint Genome Institute"/>
            <person name="Mujic A.B."/>
            <person name="Kuo A."/>
            <person name="Tritt A."/>
            <person name="Lipzen A."/>
            <person name="Chen C."/>
            <person name="Johnson J."/>
            <person name="Sharma A."/>
            <person name="Barry K."/>
            <person name="Grigoriev I.V."/>
            <person name="Spatafora J.W."/>
        </authorList>
    </citation>
    <scope>NUCLEOTIDE SEQUENCE [LARGE SCALE GENOMIC DNA]</scope>
    <source>
        <strain evidence="1 2">AM-OR11-026</strain>
    </source>
</reference>
<keyword evidence="2" id="KW-1185">Reference proteome</keyword>
<dbReference type="AlphaFoldDB" id="A0A1B7N447"/>
<evidence type="ECO:0000313" key="1">
    <source>
        <dbReference type="EMBL" id="OAX39626.1"/>
    </source>
</evidence>
<proteinExistence type="predicted"/>
<dbReference type="EMBL" id="KV448242">
    <property type="protein sequence ID" value="OAX39626.1"/>
    <property type="molecule type" value="Genomic_DNA"/>
</dbReference>
<feature type="non-terminal residue" evidence="1">
    <location>
        <position position="96"/>
    </location>
</feature>
<dbReference type="InParanoid" id="A0A1B7N447"/>
<organism evidence="1 2">
    <name type="scientific">Rhizopogon vinicolor AM-OR11-026</name>
    <dbReference type="NCBI Taxonomy" id="1314800"/>
    <lineage>
        <taxon>Eukaryota</taxon>
        <taxon>Fungi</taxon>
        <taxon>Dikarya</taxon>
        <taxon>Basidiomycota</taxon>
        <taxon>Agaricomycotina</taxon>
        <taxon>Agaricomycetes</taxon>
        <taxon>Agaricomycetidae</taxon>
        <taxon>Boletales</taxon>
        <taxon>Suillineae</taxon>
        <taxon>Rhizopogonaceae</taxon>
        <taxon>Rhizopogon</taxon>
    </lineage>
</organism>
<dbReference type="Proteomes" id="UP000092154">
    <property type="component" value="Unassembled WGS sequence"/>
</dbReference>
<sequence>MEKEQFDCNSLLTWSMDDEGFEREETTYGRYIISFERILRLDAFDSLCRRVRASAGARHAGAGSGDSFHPLGFDTCQGHSRISRRAPSAHFGPPKL</sequence>
<gene>
    <name evidence="1" type="ORF">K503DRAFT_769314</name>
</gene>
<accession>A0A1B7N447</accession>